<evidence type="ECO:0000256" key="8">
    <source>
        <dbReference type="ARBA" id="ARBA00022989"/>
    </source>
</evidence>
<evidence type="ECO:0000256" key="2">
    <source>
        <dbReference type="ARBA" id="ARBA00022519"/>
    </source>
</evidence>
<dbReference type="InterPro" id="IPR001264">
    <property type="entry name" value="Glyco_trans_51"/>
</dbReference>
<feature type="transmembrane region" description="Helical" evidence="11">
    <location>
        <begin position="6"/>
        <end position="24"/>
    </location>
</feature>
<evidence type="ECO:0000256" key="7">
    <source>
        <dbReference type="ARBA" id="ARBA00022984"/>
    </source>
</evidence>
<gene>
    <name evidence="11" type="primary">mtgA</name>
    <name evidence="13" type="ORF">JGI23_00862</name>
</gene>
<evidence type="ECO:0000256" key="4">
    <source>
        <dbReference type="ARBA" id="ARBA00022679"/>
    </source>
</evidence>
<evidence type="ECO:0000313" key="13">
    <source>
        <dbReference type="EMBL" id="CUT00443.1"/>
    </source>
</evidence>
<dbReference type="SUPFAM" id="SSF53955">
    <property type="entry name" value="Lysozyme-like"/>
    <property type="match status" value="1"/>
</dbReference>
<dbReference type="RefSeq" id="WP_092349022.1">
    <property type="nucleotide sequence ID" value="NZ_CZVW01000007.1"/>
</dbReference>
<evidence type="ECO:0000256" key="6">
    <source>
        <dbReference type="ARBA" id="ARBA00022960"/>
    </source>
</evidence>
<keyword evidence="1 11" id="KW-1003">Cell membrane</keyword>
<keyword evidence="14" id="KW-1185">Reference proteome</keyword>
<comment type="function">
    <text evidence="11">Peptidoglycan polymerase that catalyzes glycan chain elongation from lipid-linked precursors.</text>
</comment>
<evidence type="ECO:0000256" key="11">
    <source>
        <dbReference type="HAMAP-Rule" id="MF_00766"/>
    </source>
</evidence>
<protein>
    <recommendedName>
        <fullName evidence="11">Biosynthetic peptidoglycan transglycosylase</fullName>
        <ecNumber evidence="11">2.4.99.28</ecNumber>
    </recommendedName>
    <alternativeName>
        <fullName evidence="11">Glycan polymerase</fullName>
    </alternativeName>
    <alternativeName>
        <fullName evidence="11">Peptidoglycan glycosyltransferase MtgA</fullName>
        <shortName evidence="11">PGT</shortName>
    </alternativeName>
</protein>
<keyword evidence="2" id="KW-0997">Cell inner membrane</keyword>
<dbReference type="Proteomes" id="UP000199197">
    <property type="component" value="Unassembled WGS sequence"/>
</dbReference>
<dbReference type="EMBL" id="CZVW01000007">
    <property type="protein sequence ID" value="CUT00443.1"/>
    <property type="molecule type" value="Genomic_DNA"/>
</dbReference>
<evidence type="ECO:0000259" key="12">
    <source>
        <dbReference type="Pfam" id="PF00912"/>
    </source>
</evidence>
<dbReference type="AlphaFoldDB" id="A0A0N7MX48"/>
<dbReference type="GO" id="GO:0008955">
    <property type="term" value="F:peptidoglycan glycosyltransferase activity"/>
    <property type="evidence" value="ECO:0007669"/>
    <property type="project" value="UniProtKB-UniRule"/>
</dbReference>
<keyword evidence="6 11" id="KW-0133">Cell shape</keyword>
<feature type="domain" description="Glycosyl transferase family 51" evidence="12">
    <location>
        <begin position="59"/>
        <end position="225"/>
    </location>
</feature>
<sequence>MRKIKIAIALVILFFAGYLIYEFVKIDREIEKLKYENPKITALMKQRMNEAKRKGKPYRINQIWIPLSRVSPYLIDAVIVSEDASFFSHQGIDWYEVKESIKKNFERGKIVRGASTITMQVAKNLFLSTSRNPLRKFVEVLIALRMEQKLSKRRILEIYLNIVELGDGIFGVESASRRYFGKSASELTLEESARLVSIIPSPLRYTPNSNKKFVNWRTKLILNRLLAREKIKAGFSNESGSIE</sequence>
<dbReference type="GO" id="GO:0071555">
    <property type="term" value="P:cell wall organization"/>
    <property type="evidence" value="ECO:0007669"/>
    <property type="project" value="UniProtKB-KW"/>
</dbReference>
<dbReference type="Gene3D" id="1.10.3810.10">
    <property type="entry name" value="Biosynthetic peptidoglycan transglycosylase-like"/>
    <property type="match status" value="1"/>
</dbReference>
<dbReference type="GO" id="GO:0008360">
    <property type="term" value="P:regulation of cell shape"/>
    <property type="evidence" value="ECO:0007669"/>
    <property type="project" value="UniProtKB-KW"/>
</dbReference>
<evidence type="ECO:0000256" key="9">
    <source>
        <dbReference type="ARBA" id="ARBA00023136"/>
    </source>
</evidence>
<dbReference type="InterPro" id="IPR023346">
    <property type="entry name" value="Lysozyme-like_dom_sf"/>
</dbReference>
<dbReference type="PANTHER" id="PTHR30400">
    <property type="entry name" value="MONOFUNCTIONAL BIOSYNTHETIC PEPTIDOGLYCAN TRANSGLYCOSYLASE"/>
    <property type="match status" value="1"/>
</dbReference>
<proteinExistence type="inferred from homology"/>
<evidence type="ECO:0000256" key="1">
    <source>
        <dbReference type="ARBA" id="ARBA00022475"/>
    </source>
</evidence>
<comment type="similarity">
    <text evidence="11">Belongs to the glycosyltransferase 51 family.</text>
</comment>
<evidence type="ECO:0000256" key="5">
    <source>
        <dbReference type="ARBA" id="ARBA00022692"/>
    </source>
</evidence>
<keyword evidence="5 11" id="KW-0812">Transmembrane</keyword>
<dbReference type="GO" id="GO:0005886">
    <property type="term" value="C:plasma membrane"/>
    <property type="evidence" value="ECO:0007669"/>
    <property type="project" value="UniProtKB-SubCell"/>
</dbReference>
<dbReference type="Pfam" id="PF00912">
    <property type="entry name" value="Transgly"/>
    <property type="match status" value="1"/>
</dbReference>
<dbReference type="GO" id="GO:0009252">
    <property type="term" value="P:peptidoglycan biosynthetic process"/>
    <property type="evidence" value="ECO:0007669"/>
    <property type="project" value="UniProtKB-UniRule"/>
</dbReference>
<dbReference type="UniPathway" id="UPA00219"/>
<dbReference type="InterPro" id="IPR036950">
    <property type="entry name" value="PBP_transglycosylase"/>
</dbReference>
<comment type="subcellular location">
    <subcellularLocation>
        <location evidence="11">Cell membrane</location>
        <topology evidence="11">Single-pass membrane protein</topology>
    </subcellularLocation>
</comment>
<organism evidence="13 14">
    <name type="scientific">Candidatus Chryseopegocella kryptomonas</name>
    <dbReference type="NCBI Taxonomy" id="1633643"/>
    <lineage>
        <taxon>Bacteria</taxon>
        <taxon>Pseudomonadati</taxon>
        <taxon>Candidatus Kryptoniota</taxon>
        <taxon>Candidatus Chryseopegocella</taxon>
    </lineage>
</organism>
<reference evidence="14" key="1">
    <citation type="submission" date="2015-11" db="EMBL/GenBank/DDBJ databases">
        <authorList>
            <person name="Varghese N."/>
        </authorList>
    </citation>
    <scope>NUCLEOTIDE SEQUENCE [LARGE SCALE GENOMIC DNA]</scope>
    <source>
        <strain evidence="14">JGI-23</strain>
    </source>
</reference>
<dbReference type="OrthoDB" id="9766909at2"/>
<dbReference type="NCBIfam" id="TIGR02070">
    <property type="entry name" value="mono_pep_trsgly"/>
    <property type="match status" value="1"/>
</dbReference>
<dbReference type="HAMAP" id="MF_00766">
    <property type="entry name" value="PGT_MtgA"/>
    <property type="match status" value="1"/>
</dbReference>
<keyword evidence="4 11" id="KW-0808">Transferase</keyword>
<keyword evidence="10 11" id="KW-0961">Cell wall biogenesis/degradation</keyword>
<dbReference type="EC" id="2.4.99.28" evidence="11"/>
<dbReference type="PANTHER" id="PTHR30400:SF0">
    <property type="entry name" value="BIOSYNTHETIC PEPTIDOGLYCAN TRANSGLYCOSYLASE"/>
    <property type="match status" value="1"/>
</dbReference>
<dbReference type="GO" id="GO:0016763">
    <property type="term" value="F:pentosyltransferase activity"/>
    <property type="evidence" value="ECO:0007669"/>
    <property type="project" value="InterPro"/>
</dbReference>
<evidence type="ECO:0000313" key="14">
    <source>
        <dbReference type="Proteomes" id="UP000199197"/>
    </source>
</evidence>
<dbReference type="InterPro" id="IPR011812">
    <property type="entry name" value="Pep_trsgly"/>
</dbReference>
<name>A0A0N7MX48_9BACT</name>
<evidence type="ECO:0000256" key="3">
    <source>
        <dbReference type="ARBA" id="ARBA00022676"/>
    </source>
</evidence>
<keyword evidence="8 11" id="KW-1133">Transmembrane helix</keyword>
<comment type="pathway">
    <text evidence="11">Cell wall biogenesis; peptidoglycan biosynthesis.</text>
</comment>
<keyword evidence="9 11" id="KW-0472">Membrane</keyword>
<dbReference type="GO" id="GO:0009274">
    <property type="term" value="C:peptidoglycan-based cell wall"/>
    <property type="evidence" value="ECO:0007669"/>
    <property type="project" value="InterPro"/>
</dbReference>
<evidence type="ECO:0000256" key="10">
    <source>
        <dbReference type="ARBA" id="ARBA00023316"/>
    </source>
</evidence>
<comment type="catalytic activity">
    <reaction evidence="11">
        <text>[GlcNAc-(1-&gt;4)-Mur2Ac(oyl-L-Ala-gamma-D-Glu-L-Lys-D-Ala-D-Ala)](n)-di-trans,octa-cis-undecaprenyl diphosphate + beta-D-GlcNAc-(1-&gt;4)-Mur2Ac(oyl-L-Ala-gamma-D-Glu-L-Lys-D-Ala-D-Ala)-di-trans,octa-cis-undecaprenyl diphosphate = [GlcNAc-(1-&gt;4)-Mur2Ac(oyl-L-Ala-gamma-D-Glu-L-Lys-D-Ala-D-Ala)](n+1)-di-trans,octa-cis-undecaprenyl diphosphate + di-trans,octa-cis-undecaprenyl diphosphate + H(+)</text>
        <dbReference type="Rhea" id="RHEA:23708"/>
        <dbReference type="Rhea" id="RHEA-COMP:9602"/>
        <dbReference type="Rhea" id="RHEA-COMP:9603"/>
        <dbReference type="ChEBI" id="CHEBI:15378"/>
        <dbReference type="ChEBI" id="CHEBI:58405"/>
        <dbReference type="ChEBI" id="CHEBI:60033"/>
        <dbReference type="ChEBI" id="CHEBI:78435"/>
        <dbReference type="EC" id="2.4.99.28"/>
    </reaction>
</comment>
<accession>A0A0N7MX48</accession>
<keyword evidence="3 11" id="KW-0328">Glycosyltransferase</keyword>
<keyword evidence="7 11" id="KW-0573">Peptidoglycan synthesis</keyword>